<evidence type="ECO:0000313" key="1">
    <source>
        <dbReference type="EMBL" id="ARM74715.1"/>
    </source>
</evidence>
<dbReference type="GeneID" id="41589426"/>
<dbReference type="InterPro" id="IPR036390">
    <property type="entry name" value="WH_DNA-bd_sf"/>
</dbReference>
<dbReference type="KEGG" id="aman:B6F84_00870"/>
<dbReference type="EMBL" id="CP020477">
    <property type="protein sequence ID" value="ARM74715.1"/>
    <property type="molecule type" value="Genomic_DNA"/>
</dbReference>
<organism evidence="1 2">
    <name type="scientific">Acidianus manzaensis</name>
    <dbReference type="NCBI Taxonomy" id="282676"/>
    <lineage>
        <taxon>Archaea</taxon>
        <taxon>Thermoproteota</taxon>
        <taxon>Thermoprotei</taxon>
        <taxon>Sulfolobales</taxon>
        <taxon>Sulfolobaceae</taxon>
        <taxon>Acidianus</taxon>
    </lineage>
</organism>
<sequence length="85" mass="10156">MDKRVSSLPCSAKLVYKVLEMKKKLTFNELKEETYLPERTLREALKILKEKGLIETEVCLKDTRSRYYILSETECYEIDNKNKYL</sequence>
<dbReference type="OrthoDB" id="350804at2157"/>
<dbReference type="STRING" id="282676.B6F84_00870"/>
<reference evidence="1 2" key="1">
    <citation type="submission" date="2017-03" db="EMBL/GenBank/DDBJ databases">
        <title>Sulfur activation and transportation mechanism of thermophilic Archaea Acidianus manzaensis YN-25.</title>
        <authorList>
            <person name="Ma Y."/>
            <person name="Yang Y."/>
            <person name="Xia J."/>
        </authorList>
    </citation>
    <scope>NUCLEOTIDE SEQUENCE [LARGE SCALE GENOMIC DNA]</scope>
    <source>
        <strain evidence="1 2">YN-25</strain>
    </source>
</reference>
<protein>
    <recommendedName>
        <fullName evidence="3">ArsR family transcriptional regulator</fullName>
    </recommendedName>
</protein>
<name>A0A1W6JWT5_9CREN</name>
<dbReference type="RefSeq" id="WP_148690462.1">
    <property type="nucleotide sequence ID" value="NZ_CP020477.1"/>
</dbReference>
<dbReference type="AlphaFoldDB" id="A0A1W6JWT5"/>
<dbReference type="Gene3D" id="1.10.10.10">
    <property type="entry name" value="Winged helix-like DNA-binding domain superfamily/Winged helix DNA-binding domain"/>
    <property type="match status" value="1"/>
</dbReference>
<dbReference type="Proteomes" id="UP000193404">
    <property type="component" value="Chromosome"/>
</dbReference>
<gene>
    <name evidence="1" type="ORF">B6F84_00870</name>
</gene>
<dbReference type="InterPro" id="IPR011991">
    <property type="entry name" value="ArsR-like_HTH"/>
</dbReference>
<evidence type="ECO:0000313" key="2">
    <source>
        <dbReference type="Proteomes" id="UP000193404"/>
    </source>
</evidence>
<accession>A0A1W6JWT5</accession>
<evidence type="ECO:0008006" key="3">
    <source>
        <dbReference type="Google" id="ProtNLM"/>
    </source>
</evidence>
<dbReference type="SUPFAM" id="SSF46785">
    <property type="entry name" value="Winged helix' DNA-binding domain"/>
    <property type="match status" value="1"/>
</dbReference>
<keyword evidence="2" id="KW-1185">Reference proteome</keyword>
<dbReference type="InterPro" id="IPR036388">
    <property type="entry name" value="WH-like_DNA-bd_sf"/>
</dbReference>
<dbReference type="CDD" id="cd00090">
    <property type="entry name" value="HTH_ARSR"/>
    <property type="match status" value="1"/>
</dbReference>
<proteinExistence type="predicted"/>